<evidence type="ECO:0000313" key="2">
    <source>
        <dbReference type="Proteomes" id="UP001176961"/>
    </source>
</evidence>
<proteinExistence type="predicted"/>
<gene>
    <name evidence="1" type="ORF">CYNAS_LOCUS1131</name>
</gene>
<comment type="caution">
    <text evidence="1">The sequence shown here is derived from an EMBL/GenBank/DDBJ whole genome shotgun (WGS) entry which is preliminary data.</text>
</comment>
<accession>A0AA36GFJ7</accession>
<reference evidence="1" key="1">
    <citation type="submission" date="2023-07" db="EMBL/GenBank/DDBJ databases">
        <authorList>
            <consortium name="CYATHOMIX"/>
        </authorList>
    </citation>
    <scope>NUCLEOTIDE SEQUENCE</scope>
    <source>
        <strain evidence="1">N/A</strain>
    </source>
</reference>
<name>A0AA36GFJ7_CYLNA</name>
<sequence length="101" mass="11216">MLVLPDSGYNSPCDGIFPTSSALSPSKLLPAISSKICRKVDFATGLYSNTEYDTTHIACKFRSREIASRLLLLCDLFDSEFAYFQEQGVSWTASIMRLFGC</sequence>
<keyword evidence="2" id="KW-1185">Reference proteome</keyword>
<dbReference type="Proteomes" id="UP001176961">
    <property type="component" value="Unassembled WGS sequence"/>
</dbReference>
<protein>
    <submittedName>
        <fullName evidence="1">Uncharacterized protein</fullName>
    </submittedName>
</protein>
<dbReference type="EMBL" id="CATQJL010000001">
    <property type="protein sequence ID" value="CAJ0589148.1"/>
    <property type="molecule type" value="Genomic_DNA"/>
</dbReference>
<dbReference type="AlphaFoldDB" id="A0AA36GFJ7"/>
<evidence type="ECO:0000313" key="1">
    <source>
        <dbReference type="EMBL" id="CAJ0589148.1"/>
    </source>
</evidence>
<organism evidence="1 2">
    <name type="scientific">Cylicocyclus nassatus</name>
    <name type="common">Nematode worm</name>
    <dbReference type="NCBI Taxonomy" id="53992"/>
    <lineage>
        <taxon>Eukaryota</taxon>
        <taxon>Metazoa</taxon>
        <taxon>Ecdysozoa</taxon>
        <taxon>Nematoda</taxon>
        <taxon>Chromadorea</taxon>
        <taxon>Rhabditida</taxon>
        <taxon>Rhabditina</taxon>
        <taxon>Rhabditomorpha</taxon>
        <taxon>Strongyloidea</taxon>
        <taxon>Strongylidae</taxon>
        <taxon>Cylicocyclus</taxon>
    </lineage>
</organism>